<accession>A0ABW1X4M7</accession>
<dbReference type="Gene3D" id="3.30.450.40">
    <property type="match status" value="1"/>
</dbReference>
<keyword evidence="4 5" id="KW-0804">Transcription</keyword>
<dbReference type="PIRSF" id="PIRSF005485">
    <property type="entry name" value="HrcA"/>
    <property type="match status" value="1"/>
</dbReference>
<reference evidence="9" key="1">
    <citation type="journal article" date="2019" name="Int. J. Syst. Evol. Microbiol.">
        <title>The Global Catalogue of Microorganisms (GCM) 10K type strain sequencing project: providing services to taxonomists for standard genome sequencing and annotation.</title>
        <authorList>
            <consortium name="The Broad Institute Genomics Platform"/>
            <consortium name="The Broad Institute Genome Sequencing Center for Infectious Disease"/>
            <person name="Wu L."/>
            <person name="Ma J."/>
        </authorList>
    </citation>
    <scope>NUCLEOTIDE SEQUENCE [LARGE SCALE GENOMIC DNA]</scope>
    <source>
        <strain evidence="9">CGMCC 1.15277</strain>
    </source>
</reference>
<evidence type="ECO:0000256" key="2">
    <source>
        <dbReference type="ARBA" id="ARBA00023015"/>
    </source>
</evidence>
<gene>
    <name evidence="5 8" type="primary">hrcA</name>
    <name evidence="8" type="ORF">ACFP57_08970</name>
</gene>
<dbReference type="HAMAP" id="MF_00081">
    <property type="entry name" value="HrcA"/>
    <property type="match status" value="1"/>
</dbReference>
<dbReference type="PANTHER" id="PTHR34824">
    <property type="entry name" value="HEAT-INDUCIBLE TRANSCRIPTION REPRESSOR HRCA"/>
    <property type="match status" value="1"/>
</dbReference>
<comment type="similarity">
    <text evidence="5">Belongs to the HrcA family.</text>
</comment>
<dbReference type="EMBL" id="JBHSUA010000018">
    <property type="protein sequence ID" value="MFC6397107.1"/>
    <property type="molecule type" value="Genomic_DNA"/>
</dbReference>
<dbReference type="Gene3D" id="3.30.390.60">
    <property type="entry name" value="Heat-inducible transcription repressor hrca homolog, domain 3"/>
    <property type="match status" value="1"/>
</dbReference>
<dbReference type="InterPro" id="IPR021153">
    <property type="entry name" value="HrcA_C"/>
</dbReference>
<dbReference type="Proteomes" id="UP001596266">
    <property type="component" value="Unassembled WGS sequence"/>
</dbReference>
<dbReference type="InterPro" id="IPR036388">
    <property type="entry name" value="WH-like_DNA-bd_sf"/>
</dbReference>
<dbReference type="PANTHER" id="PTHR34824:SF1">
    <property type="entry name" value="HEAT-INDUCIBLE TRANSCRIPTION REPRESSOR HRCA"/>
    <property type="match status" value="1"/>
</dbReference>
<dbReference type="InterPro" id="IPR001034">
    <property type="entry name" value="DeoR_HTH"/>
</dbReference>
<organism evidence="8 9">
    <name type="scientific">Luteococcus sanguinis</name>
    <dbReference type="NCBI Taxonomy" id="174038"/>
    <lineage>
        <taxon>Bacteria</taxon>
        <taxon>Bacillati</taxon>
        <taxon>Actinomycetota</taxon>
        <taxon>Actinomycetes</taxon>
        <taxon>Propionibacteriales</taxon>
        <taxon>Propionibacteriaceae</taxon>
        <taxon>Luteococcus</taxon>
    </lineage>
</organism>
<dbReference type="Gene3D" id="1.10.10.10">
    <property type="entry name" value="Winged helix-like DNA-binding domain superfamily/Winged helix DNA-binding domain"/>
    <property type="match status" value="1"/>
</dbReference>
<keyword evidence="3 5" id="KW-0346">Stress response</keyword>
<dbReference type="NCBIfam" id="TIGR00331">
    <property type="entry name" value="hrcA"/>
    <property type="match status" value="1"/>
</dbReference>
<dbReference type="Pfam" id="PF08220">
    <property type="entry name" value="HTH_DeoR"/>
    <property type="match status" value="1"/>
</dbReference>
<feature type="domain" description="Heat-inducible transcription repressor HrcA C-terminal" evidence="6">
    <location>
        <begin position="103"/>
        <end position="321"/>
    </location>
</feature>
<evidence type="ECO:0000256" key="4">
    <source>
        <dbReference type="ARBA" id="ARBA00023163"/>
    </source>
</evidence>
<feature type="domain" description="HTH deoR-type" evidence="7">
    <location>
        <begin position="15"/>
        <end position="62"/>
    </location>
</feature>
<keyword evidence="1 5" id="KW-0678">Repressor</keyword>
<keyword evidence="2 5" id="KW-0805">Transcription regulation</keyword>
<proteinExistence type="inferred from homology"/>
<evidence type="ECO:0000256" key="3">
    <source>
        <dbReference type="ARBA" id="ARBA00023016"/>
    </source>
</evidence>
<dbReference type="InterPro" id="IPR036390">
    <property type="entry name" value="WH_DNA-bd_sf"/>
</dbReference>
<evidence type="ECO:0000259" key="7">
    <source>
        <dbReference type="Pfam" id="PF08220"/>
    </source>
</evidence>
<evidence type="ECO:0000313" key="8">
    <source>
        <dbReference type="EMBL" id="MFC6397107.1"/>
    </source>
</evidence>
<evidence type="ECO:0000256" key="1">
    <source>
        <dbReference type="ARBA" id="ARBA00022491"/>
    </source>
</evidence>
<dbReference type="Pfam" id="PF01628">
    <property type="entry name" value="HrcA"/>
    <property type="match status" value="1"/>
</dbReference>
<protein>
    <recommendedName>
        <fullName evidence="5">Heat-inducible transcription repressor HrcA</fullName>
    </recommendedName>
</protein>
<dbReference type="InterPro" id="IPR023120">
    <property type="entry name" value="WHTH_transcript_rep_HrcA_IDD"/>
</dbReference>
<dbReference type="SUPFAM" id="SSF46785">
    <property type="entry name" value="Winged helix' DNA-binding domain"/>
    <property type="match status" value="1"/>
</dbReference>
<dbReference type="InterPro" id="IPR002571">
    <property type="entry name" value="HrcA"/>
</dbReference>
<evidence type="ECO:0000259" key="6">
    <source>
        <dbReference type="Pfam" id="PF01628"/>
    </source>
</evidence>
<evidence type="ECO:0000256" key="5">
    <source>
        <dbReference type="HAMAP-Rule" id="MF_00081"/>
    </source>
</evidence>
<evidence type="ECO:0000313" key="9">
    <source>
        <dbReference type="Proteomes" id="UP001596266"/>
    </source>
</evidence>
<dbReference type="SUPFAM" id="SSF55781">
    <property type="entry name" value="GAF domain-like"/>
    <property type="match status" value="1"/>
</dbReference>
<dbReference type="RefSeq" id="WP_343884700.1">
    <property type="nucleotide sequence ID" value="NZ_BAAAKI010000003.1"/>
</dbReference>
<name>A0ABW1X4M7_9ACTN</name>
<comment type="function">
    <text evidence="5">Negative regulator of class I heat shock genes (grpE-dnaK-dnaJ and groELS operons). Prevents heat-shock induction of these operons.</text>
</comment>
<dbReference type="InterPro" id="IPR029016">
    <property type="entry name" value="GAF-like_dom_sf"/>
</dbReference>
<sequence length="338" mass="36434">MLDDRKMDVLKAIVTDYVSSQEPVGSKALVERHQLKVSPATVRNDMAVLEEEGYITQPHTSAGRIPTDKGYRLFVDRIATVKPLSAAEKRAIQAFMTGALDVDDIVTRTVRLLAQITQQVAIVQYPIASSAVVRHVELVPLTIDRVLVIVINSTGRVEQRAIEVVADESALARLRDRLNAALVGHAPGPAAERLSNLLGELPAEDRHGAASVVATVLEMLATDPSTRVVVGGVPNLTRFGDQFETTVKPVLEALEEQVVLLHLLGEAYGSAGDVTVRIGHENPYEPLQTTSLVASTYGNPDDAFATLGIVGPTRMDYPSTMASVRAVARYVGRFLAEG</sequence>
<keyword evidence="9" id="KW-1185">Reference proteome</keyword>
<comment type="caution">
    <text evidence="8">The sequence shown here is derived from an EMBL/GenBank/DDBJ whole genome shotgun (WGS) entry which is preliminary data.</text>
</comment>